<dbReference type="NCBIfam" id="NF005873">
    <property type="entry name" value="PRK07814.1"/>
    <property type="match status" value="1"/>
</dbReference>
<dbReference type="InterPro" id="IPR020904">
    <property type="entry name" value="Sc_DH/Rdtase_CS"/>
</dbReference>
<comment type="caution">
    <text evidence="3">The sequence shown here is derived from an EMBL/GenBank/DDBJ whole genome shotgun (WGS) entry which is preliminary data.</text>
</comment>
<proteinExistence type="inferred from homology"/>
<dbReference type="PRINTS" id="PR00080">
    <property type="entry name" value="SDRFAMILY"/>
</dbReference>
<dbReference type="SUPFAM" id="SSF51735">
    <property type="entry name" value="NAD(P)-binding Rossmann-fold domains"/>
    <property type="match status" value="1"/>
</dbReference>
<evidence type="ECO:0000256" key="1">
    <source>
        <dbReference type="ARBA" id="ARBA00006484"/>
    </source>
</evidence>
<comment type="similarity">
    <text evidence="1">Belongs to the short-chain dehydrogenases/reductases (SDR) family.</text>
</comment>
<dbReference type="PANTHER" id="PTHR43639">
    <property type="entry name" value="OXIDOREDUCTASE, SHORT-CHAIN DEHYDROGENASE/REDUCTASE FAMILY (AFU_ORTHOLOGUE AFUA_5G02870)"/>
    <property type="match status" value="1"/>
</dbReference>
<dbReference type="InterPro" id="IPR036291">
    <property type="entry name" value="NAD(P)-bd_dom_sf"/>
</dbReference>
<keyword evidence="4" id="KW-1185">Reference proteome</keyword>
<evidence type="ECO:0000313" key="4">
    <source>
        <dbReference type="Proteomes" id="UP001299596"/>
    </source>
</evidence>
<dbReference type="RefSeq" id="WP_225405049.1">
    <property type="nucleotide sequence ID" value="NZ_JAYJJR010000006.1"/>
</dbReference>
<dbReference type="Gene3D" id="3.40.50.720">
    <property type="entry name" value="NAD(P)-binding Rossmann-like Domain"/>
    <property type="match status" value="1"/>
</dbReference>
<reference evidence="3 4" key="1">
    <citation type="submission" date="2023-12" db="EMBL/GenBank/DDBJ databases">
        <title>Description of new species of Mycobacterium terrae complex isolated from sewage at the Sao Paulo Zoological Park Foundation in Brazil.</title>
        <authorList>
            <person name="Romagnoli C.L."/>
            <person name="Conceicao E.C."/>
            <person name="Machado E."/>
            <person name="Barreto L.B.P.F."/>
            <person name="Sharma A."/>
            <person name="Silva N.M."/>
            <person name="Marques L.E."/>
            <person name="Juliana M.A."/>
            <person name="Lourenco M.C.S."/>
            <person name="Digiampietri L.A."/>
            <person name="Suffys P.N."/>
            <person name="Viana-Niero C."/>
        </authorList>
    </citation>
    <scope>NUCLEOTIDE SEQUENCE [LARGE SCALE GENOMIC DNA]</scope>
    <source>
        <strain evidence="3 4">MYC098</strain>
    </source>
</reference>
<dbReference type="Pfam" id="PF13561">
    <property type="entry name" value="adh_short_C2"/>
    <property type="match status" value="1"/>
</dbReference>
<sequence length="263" mass="26723">MILDSFRLDGRVAVVTGAGRGIGAAIAVAFAEAGADVVIAARTRSQLESVAEQVRAVGRRAHVVEADLAEPETVAGLASTAVAEFGRLDIAVNNVGGTVPGPLLNTSTKDLVKAFEFNVGTAHALTSAAVPLMLAHAGGGAIINITSAVGRMAGRGFAAYGTAKGALAHYTRLAAADLCPRIRVNGIAPGAILTSSLDIVAANEQLRTPMENVTPLRRLGEPAEIAAAAVFLASPAGAYLTGKILEVDGGLTFPNMELPLPDL</sequence>
<gene>
    <name evidence="3" type="ORF">K6T79_11825</name>
</gene>
<dbReference type="PANTHER" id="PTHR43639:SF1">
    <property type="entry name" value="SHORT-CHAIN DEHYDROGENASE_REDUCTASE FAMILY PROTEIN"/>
    <property type="match status" value="1"/>
</dbReference>
<dbReference type="Proteomes" id="UP001299596">
    <property type="component" value="Unassembled WGS sequence"/>
</dbReference>
<dbReference type="PRINTS" id="PR00081">
    <property type="entry name" value="GDHRDH"/>
</dbReference>
<dbReference type="NCBIfam" id="NF005559">
    <property type="entry name" value="PRK07231.1"/>
    <property type="match status" value="1"/>
</dbReference>
<evidence type="ECO:0000313" key="3">
    <source>
        <dbReference type="EMBL" id="MEB3021738.1"/>
    </source>
</evidence>
<name>A0ABU5XIK6_9MYCO</name>
<dbReference type="PROSITE" id="PS00061">
    <property type="entry name" value="ADH_SHORT"/>
    <property type="match status" value="1"/>
</dbReference>
<protein>
    <submittedName>
        <fullName evidence="3">SDR family oxidoreductase</fullName>
    </submittedName>
</protein>
<organism evidence="3 4">
    <name type="scientific">[Mycobacterium] crassicus</name>
    <dbReference type="NCBI Taxonomy" id="2872309"/>
    <lineage>
        <taxon>Bacteria</taxon>
        <taxon>Bacillati</taxon>
        <taxon>Actinomycetota</taxon>
        <taxon>Actinomycetes</taxon>
        <taxon>Mycobacteriales</taxon>
        <taxon>Mycobacteriaceae</taxon>
        <taxon>Mycolicibacter</taxon>
    </lineage>
</organism>
<dbReference type="CDD" id="cd05233">
    <property type="entry name" value="SDR_c"/>
    <property type="match status" value="1"/>
</dbReference>
<dbReference type="InterPro" id="IPR002347">
    <property type="entry name" value="SDR_fam"/>
</dbReference>
<accession>A0ABU5XIK6</accession>
<dbReference type="EMBL" id="JAYJJR010000006">
    <property type="protein sequence ID" value="MEB3021738.1"/>
    <property type="molecule type" value="Genomic_DNA"/>
</dbReference>
<evidence type="ECO:0000256" key="2">
    <source>
        <dbReference type="ARBA" id="ARBA00023002"/>
    </source>
</evidence>
<keyword evidence="2" id="KW-0560">Oxidoreductase</keyword>